<organism evidence="2 3">
    <name type="scientific">Nonomuraea jiangxiensis</name>
    <dbReference type="NCBI Taxonomy" id="633440"/>
    <lineage>
        <taxon>Bacteria</taxon>
        <taxon>Bacillati</taxon>
        <taxon>Actinomycetota</taxon>
        <taxon>Actinomycetes</taxon>
        <taxon>Streptosporangiales</taxon>
        <taxon>Streptosporangiaceae</taxon>
        <taxon>Nonomuraea</taxon>
    </lineage>
</organism>
<sequence length="114" mass="11111">MSPTAKGLVGGIAAALLLTIGSASTALASSSAPAGQVCVNAVSPPGQLCVPGTPGFTAVRATISSAYNWSSYAVVLRPAAGVSVGCIKPGDTATYPRNFELAGIQVLSSATCAV</sequence>
<keyword evidence="1" id="KW-0732">Signal</keyword>
<feature type="chain" id="PRO_5011432857" description="Alpha amylase inhibitor" evidence="1">
    <location>
        <begin position="29"/>
        <end position="114"/>
    </location>
</feature>
<reference evidence="2 3" key="1">
    <citation type="submission" date="2016-10" db="EMBL/GenBank/DDBJ databases">
        <authorList>
            <person name="de Groot N.N."/>
        </authorList>
    </citation>
    <scope>NUCLEOTIDE SEQUENCE [LARGE SCALE GENOMIC DNA]</scope>
    <source>
        <strain evidence="2 3">CGMCC 4.6533</strain>
    </source>
</reference>
<protein>
    <recommendedName>
        <fullName evidence="4">Alpha amylase inhibitor</fullName>
    </recommendedName>
</protein>
<dbReference type="STRING" id="633440.SAMN05421869_133100"/>
<accession>A0A1G9PDZ2</accession>
<dbReference type="RefSeq" id="WP_143044170.1">
    <property type="nucleotide sequence ID" value="NZ_FNDJ01000033.1"/>
</dbReference>
<dbReference type="AlphaFoldDB" id="A0A1G9PDZ2"/>
<feature type="signal peptide" evidence="1">
    <location>
        <begin position="1"/>
        <end position="28"/>
    </location>
</feature>
<dbReference type="Proteomes" id="UP000199202">
    <property type="component" value="Unassembled WGS sequence"/>
</dbReference>
<proteinExistence type="predicted"/>
<dbReference type="EMBL" id="FNDJ01000033">
    <property type="protein sequence ID" value="SDL96365.1"/>
    <property type="molecule type" value="Genomic_DNA"/>
</dbReference>
<evidence type="ECO:0000256" key="1">
    <source>
        <dbReference type="SAM" id="SignalP"/>
    </source>
</evidence>
<evidence type="ECO:0008006" key="4">
    <source>
        <dbReference type="Google" id="ProtNLM"/>
    </source>
</evidence>
<dbReference type="OrthoDB" id="3542097at2"/>
<name>A0A1G9PDZ2_9ACTN</name>
<evidence type="ECO:0000313" key="3">
    <source>
        <dbReference type="Proteomes" id="UP000199202"/>
    </source>
</evidence>
<keyword evidence="3" id="KW-1185">Reference proteome</keyword>
<gene>
    <name evidence="2" type="ORF">SAMN05421869_133100</name>
</gene>
<evidence type="ECO:0000313" key="2">
    <source>
        <dbReference type="EMBL" id="SDL96365.1"/>
    </source>
</evidence>